<keyword evidence="1" id="KW-0175">Coiled coil</keyword>
<organism evidence="2 3">
    <name type="scientific">Candidatus Ornithospirochaeta stercoravium</name>
    <dbReference type="NCBI Taxonomy" id="2840897"/>
    <lineage>
        <taxon>Bacteria</taxon>
        <taxon>Pseudomonadati</taxon>
        <taxon>Spirochaetota</taxon>
        <taxon>Spirochaetia</taxon>
        <taxon>Spirochaetales</taxon>
        <taxon>Spirochaetaceae</taxon>
        <taxon>Spirochaetaceae incertae sedis</taxon>
        <taxon>Candidatus Ornithospirochaeta</taxon>
    </lineage>
</organism>
<feature type="coiled-coil region" evidence="1">
    <location>
        <begin position="49"/>
        <end position="80"/>
    </location>
</feature>
<protein>
    <submittedName>
        <fullName evidence="2">Uncharacterized protein</fullName>
    </submittedName>
</protein>
<dbReference type="Proteomes" id="UP000810292">
    <property type="component" value="Unassembled WGS sequence"/>
</dbReference>
<dbReference type="EMBL" id="JADIMF010000013">
    <property type="protein sequence ID" value="MBO8468320.1"/>
    <property type="molecule type" value="Genomic_DNA"/>
</dbReference>
<dbReference type="AlphaFoldDB" id="A0A9D9NCR0"/>
<evidence type="ECO:0000313" key="2">
    <source>
        <dbReference type="EMBL" id="MBO8468320.1"/>
    </source>
</evidence>
<dbReference type="InterPro" id="IPR053773">
    <property type="entry name" value="Vpar_1526-like"/>
</dbReference>
<reference evidence="2" key="1">
    <citation type="submission" date="2020-10" db="EMBL/GenBank/DDBJ databases">
        <authorList>
            <person name="Gilroy R."/>
        </authorList>
    </citation>
    <scope>NUCLEOTIDE SEQUENCE</scope>
    <source>
        <strain evidence="2">14700</strain>
    </source>
</reference>
<comment type="caution">
    <text evidence="2">The sequence shown here is derived from an EMBL/GenBank/DDBJ whole genome shotgun (WGS) entry which is preliminary data.</text>
</comment>
<evidence type="ECO:0000313" key="3">
    <source>
        <dbReference type="Proteomes" id="UP000810292"/>
    </source>
</evidence>
<dbReference type="NCBIfam" id="NF045477">
    <property type="entry name" value="LPO_1073_dom"/>
    <property type="match status" value="1"/>
</dbReference>
<sequence length="365" mass="41157">MSDSQKQVAEENANQIQVNGDLIIHNGTTLQEAFSIFDTLKTACVELAVSQAKERVKTLEDKLKERIEKLEERVKVLESFSDPSFQVSLMNAQKSAACSENEISIDILTELIISRVNKGDNVQNRIGINHAIEIIDQVDAESLCALTVLYAVENYIYATGNPCEGIKYLNEFYNSLMIPELRSFDKQWLDGLDILKVIRINQAQRFKKFSEYYPSIMGGYSYAGISKDSKEYVEAKKILEKVDALSLLVDNVFMPGYARLNVVDEAQLDKILAIVDVDGKQMHVPIKADVSEALHAVWGLYTKDNKVNKTASAAFMEEVDSFPAIKQIHEWWDSFPFYFDITRTGGAIAYTNAKRIAPDLPELPF</sequence>
<proteinExistence type="predicted"/>
<reference evidence="2" key="2">
    <citation type="journal article" date="2021" name="PeerJ">
        <title>Extensive microbial diversity within the chicken gut microbiome revealed by metagenomics and culture.</title>
        <authorList>
            <person name="Gilroy R."/>
            <person name="Ravi A."/>
            <person name="Getino M."/>
            <person name="Pursley I."/>
            <person name="Horton D.L."/>
            <person name="Alikhan N.F."/>
            <person name="Baker D."/>
            <person name="Gharbi K."/>
            <person name="Hall N."/>
            <person name="Watson M."/>
            <person name="Adriaenssens E.M."/>
            <person name="Foster-Nyarko E."/>
            <person name="Jarju S."/>
            <person name="Secka A."/>
            <person name="Antonio M."/>
            <person name="Oren A."/>
            <person name="Chaudhuri R.R."/>
            <person name="La Ragione R."/>
            <person name="Hildebrand F."/>
            <person name="Pallen M.J."/>
        </authorList>
    </citation>
    <scope>NUCLEOTIDE SEQUENCE</scope>
    <source>
        <strain evidence="2">14700</strain>
    </source>
</reference>
<accession>A0A9D9NCR0</accession>
<evidence type="ECO:0000256" key="1">
    <source>
        <dbReference type="SAM" id="Coils"/>
    </source>
</evidence>
<name>A0A9D9NCR0_9SPIO</name>
<gene>
    <name evidence="2" type="ORF">IAA72_00860</name>
</gene>